<gene>
    <name evidence="2" type="ORF">ACFOYY_13255</name>
</gene>
<accession>A0ABV8F1C9</accession>
<dbReference type="GO" id="GO:0016787">
    <property type="term" value="F:hydrolase activity"/>
    <property type="evidence" value="ECO:0007669"/>
    <property type="project" value="UniProtKB-KW"/>
</dbReference>
<evidence type="ECO:0000256" key="1">
    <source>
        <dbReference type="ARBA" id="ARBA00022833"/>
    </source>
</evidence>
<dbReference type="Gene3D" id="3.40.50.10320">
    <property type="entry name" value="LmbE-like"/>
    <property type="match status" value="1"/>
</dbReference>
<dbReference type="Proteomes" id="UP001595698">
    <property type="component" value="Unassembled WGS sequence"/>
</dbReference>
<evidence type="ECO:0000313" key="2">
    <source>
        <dbReference type="EMBL" id="MFC3981098.1"/>
    </source>
</evidence>
<keyword evidence="2" id="KW-0378">Hydrolase</keyword>
<dbReference type="EMBL" id="JBHSBC010000012">
    <property type="protein sequence ID" value="MFC3981098.1"/>
    <property type="molecule type" value="Genomic_DNA"/>
</dbReference>
<protein>
    <submittedName>
        <fullName evidence="2">PIG-L family deacetylase</fullName>
        <ecNumber evidence="2">3.5.1.-</ecNumber>
    </submittedName>
</protein>
<dbReference type="InterPro" id="IPR024078">
    <property type="entry name" value="LmbE-like_dom_sf"/>
</dbReference>
<dbReference type="PANTHER" id="PTHR12993:SF26">
    <property type="entry name" value="1D-MYO-INOSITOL 2-ACETAMIDO-2-DEOXY-ALPHA-D-GLUCOPYRANOSIDE DEACETYLASE"/>
    <property type="match status" value="1"/>
</dbReference>
<comment type="caution">
    <text evidence="2">The sequence shown here is derived from an EMBL/GenBank/DDBJ whole genome shotgun (WGS) entry which is preliminary data.</text>
</comment>
<reference evidence="3" key="1">
    <citation type="journal article" date="2019" name="Int. J. Syst. Evol. Microbiol.">
        <title>The Global Catalogue of Microorganisms (GCM) 10K type strain sequencing project: providing services to taxonomists for standard genome sequencing and annotation.</title>
        <authorList>
            <consortium name="The Broad Institute Genomics Platform"/>
            <consortium name="The Broad Institute Genome Sequencing Center for Infectious Disease"/>
            <person name="Wu L."/>
            <person name="Ma J."/>
        </authorList>
    </citation>
    <scope>NUCLEOTIDE SEQUENCE [LARGE SCALE GENOMIC DNA]</scope>
    <source>
        <strain evidence="3">TBRC 7912</strain>
    </source>
</reference>
<dbReference type="Pfam" id="PF02585">
    <property type="entry name" value="PIG-L"/>
    <property type="match status" value="1"/>
</dbReference>
<dbReference type="SUPFAM" id="SSF102588">
    <property type="entry name" value="LmbE-like"/>
    <property type="match status" value="1"/>
</dbReference>
<proteinExistence type="predicted"/>
<dbReference type="EC" id="3.5.1.-" evidence="2"/>
<sequence length="289" mass="31028">MTAVVLLLAPLLSPSPGLPGPGSLMSGGTPEGLHLQIAAHPDDDLLFMSPDLLRLLARGASTVTVYLTAGEGTAGVGDGHPPRRYSIDRQRGVRAAYAWAAGVRDRWRRNLMTVGRIRAEVDTLADRPQVRLVFAGLPDGGDPRADGGRSALSRLWAASGDLSCVRPFTRPSVCLSRSDVLEALRGLMRVFRPSVLNTLDPDPPPGVADHPDHIAAARFAAAAAPPGVRVVVYRGYTTLPLPPNLTPAEHEIKREAFAVYRGHDYRAGSGRRYDAWLRRMYRGPGAASP</sequence>
<evidence type="ECO:0000313" key="3">
    <source>
        <dbReference type="Proteomes" id="UP001595698"/>
    </source>
</evidence>
<organism evidence="2 3">
    <name type="scientific">Streptosporangium jomthongense</name>
    <dbReference type="NCBI Taxonomy" id="1193683"/>
    <lineage>
        <taxon>Bacteria</taxon>
        <taxon>Bacillati</taxon>
        <taxon>Actinomycetota</taxon>
        <taxon>Actinomycetes</taxon>
        <taxon>Streptosporangiales</taxon>
        <taxon>Streptosporangiaceae</taxon>
        <taxon>Streptosporangium</taxon>
    </lineage>
</organism>
<keyword evidence="1" id="KW-0862">Zinc</keyword>
<name>A0ABV8F1C9_9ACTN</name>
<keyword evidence="3" id="KW-1185">Reference proteome</keyword>
<dbReference type="RefSeq" id="WP_386189943.1">
    <property type="nucleotide sequence ID" value="NZ_JBHSBC010000012.1"/>
</dbReference>
<dbReference type="PANTHER" id="PTHR12993">
    <property type="entry name" value="N-ACETYLGLUCOSAMINYL-PHOSPHATIDYLINOSITOL DE-N-ACETYLASE-RELATED"/>
    <property type="match status" value="1"/>
</dbReference>
<dbReference type="InterPro" id="IPR003737">
    <property type="entry name" value="GlcNAc_PI_deacetylase-related"/>
</dbReference>